<dbReference type="AlphaFoldDB" id="A0A4Z2GBB7"/>
<name>A0A4Z2GBB7_9TELE</name>
<protein>
    <submittedName>
        <fullName evidence="1">Uncharacterized protein</fullName>
    </submittedName>
</protein>
<comment type="caution">
    <text evidence="1">The sequence shown here is derived from an EMBL/GenBank/DDBJ whole genome shotgun (WGS) entry which is preliminary data.</text>
</comment>
<dbReference type="EMBL" id="SRLO01000621">
    <property type="protein sequence ID" value="TNN50345.1"/>
    <property type="molecule type" value="Genomic_DNA"/>
</dbReference>
<proteinExistence type="predicted"/>
<reference evidence="1 2" key="1">
    <citation type="submission" date="2019-03" db="EMBL/GenBank/DDBJ databases">
        <title>First draft genome of Liparis tanakae, snailfish: a comprehensive survey of snailfish specific genes.</title>
        <authorList>
            <person name="Kim W."/>
            <person name="Song I."/>
            <person name="Jeong J.-H."/>
            <person name="Kim D."/>
            <person name="Kim S."/>
            <person name="Ryu S."/>
            <person name="Song J.Y."/>
            <person name="Lee S.K."/>
        </authorList>
    </citation>
    <scope>NUCLEOTIDE SEQUENCE [LARGE SCALE GENOMIC DNA]</scope>
    <source>
        <tissue evidence="1">Muscle</tissue>
    </source>
</reference>
<gene>
    <name evidence="1" type="ORF">EYF80_039473</name>
</gene>
<sequence length="93" mass="10777">MRKAARGLVSHHCSCFLWGPTAHLNFSKVLFLLVNRRRSRVFLLRKMMTMVTRRLTRVTRIATVMTTLSADATYDNTHINTHTRTSTAQNERT</sequence>
<dbReference type="Proteomes" id="UP000314294">
    <property type="component" value="Unassembled WGS sequence"/>
</dbReference>
<organism evidence="1 2">
    <name type="scientific">Liparis tanakae</name>
    <name type="common">Tanaka's snailfish</name>
    <dbReference type="NCBI Taxonomy" id="230148"/>
    <lineage>
        <taxon>Eukaryota</taxon>
        <taxon>Metazoa</taxon>
        <taxon>Chordata</taxon>
        <taxon>Craniata</taxon>
        <taxon>Vertebrata</taxon>
        <taxon>Euteleostomi</taxon>
        <taxon>Actinopterygii</taxon>
        <taxon>Neopterygii</taxon>
        <taxon>Teleostei</taxon>
        <taxon>Neoteleostei</taxon>
        <taxon>Acanthomorphata</taxon>
        <taxon>Eupercaria</taxon>
        <taxon>Perciformes</taxon>
        <taxon>Cottioidei</taxon>
        <taxon>Cottales</taxon>
        <taxon>Liparidae</taxon>
        <taxon>Liparis</taxon>
    </lineage>
</organism>
<accession>A0A4Z2GBB7</accession>
<keyword evidence="2" id="KW-1185">Reference proteome</keyword>
<evidence type="ECO:0000313" key="1">
    <source>
        <dbReference type="EMBL" id="TNN50345.1"/>
    </source>
</evidence>
<evidence type="ECO:0000313" key="2">
    <source>
        <dbReference type="Proteomes" id="UP000314294"/>
    </source>
</evidence>